<dbReference type="AlphaFoldDB" id="A0A919VKC3"/>
<sequence length="614" mass="67151">MAAIGTLLAGLPAVTAPAVAHPGPPAAVFDPAAVAWASVRDQSSAAFAQTFAKMKADGYLVLDLEIDASPGDYRVGAVFQRNLDHRAWRSLRDLTEAQFATERAKAAADGLRPVDLETYQIGSQRRYAAVWVQNVEKLGSAMRHDLTGAAFSAWFQEQKAARRLPLDIEQYRTPAGMRYAAAWVDNRENLAWQLHRDLTGAQYGTLFTQNQGAYRMLALDSVTGPAGQRYAGIWVANPGGRQWRERRDLTLGQWNNWWSRYSDEGFRLVSYERYATPAGTRYAGIWRQNSDRPVWNLRAKADARIQKHLTDAKVPGLSVAIVQNGQYRYLRGFGHADVANDVWLDSGHVLGLASVSKAVTGALTLRLTDQGEVNPGEKTAKYLPAIPAQHTHTLKQLADNRGCVQHYDEGSGFGRKTPYATSLASAQEFWKDPLVCTVGASHYSTHGYTILCAALEQATNQNTADLIRTRLTTPYGLGTLRAKRLADTDVRRSKIYDTGNKLIAYEDETAKTCGGGMESTPADIAWFGHRLAKGEILSTPSMTAMWGSSGYSYGWSVGAESGHRVAAKDGANTGAASYLRIYPDDDIVIALQSNRRGHDAPQLGKDLGALVLNG</sequence>
<dbReference type="EMBL" id="BOQL01000020">
    <property type="protein sequence ID" value="GIM66475.1"/>
    <property type="molecule type" value="Genomic_DNA"/>
</dbReference>
<dbReference type="SUPFAM" id="SSF56601">
    <property type="entry name" value="beta-lactamase/transpeptidase-like"/>
    <property type="match status" value="1"/>
</dbReference>
<dbReference type="Gene3D" id="3.40.710.10">
    <property type="entry name" value="DD-peptidase/beta-lactamase superfamily"/>
    <property type="match status" value="1"/>
</dbReference>
<dbReference type="InterPro" id="IPR012338">
    <property type="entry name" value="Beta-lactam/transpept-like"/>
</dbReference>
<evidence type="ECO:0000313" key="4">
    <source>
        <dbReference type="Proteomes" id="UP000681340"/>
    </source>
</evidence>
<evidence type="ECO:0000313" key="3">
    <source>
        <dbReference type="EMBL" id="GIM66475.1"/>
    </source>
</evidence>
<accession>A0A919VKC3</accession>
<name>A0A919VKC3_9ACTN</name>
<dbReference type="PANTHER" id="PTHR46825">
    <property type="entry name" value="D-ALANYL-D-ALANINE-CARBOXYPEPTIDASE/ENDOPEPTIDASE AMPH"/>
    <property type="match status" value="1"/>
</dbReference>
<organism evidence="3 4">
    <name type="scientific">Actinoplanes auranticolor</name>
    <dbReference type="NCBI Taxonomy" id="47988"/>
    <lineage>
        <taxon>Bacteria</taxon>
        <taxon>Bacillati</taxon>
        <taxon>Actinomycetota</taxon>
        <taxon>Actinomycetes</taxon>
        <taxon>Micromonosporales</taxon>
        <taxon>Micromonosporaceae</taxon>
        <taxon>Actinoplanes</taxon>
    </lineage>
</organism>
<evidence type="ECO:0000259" key="2">
    <source>
        <dbReference type="Pfam" id="PF00144"/>
    </source>
</evidence>
<reference evidence="3" key="1">
    <citation type="submission" date="2021-03" db="EMBL/GenBank/DDBJ databases">
        <title>Whole genome shotgun sequence of Actinoplanes auranticolor NBRC 12245.</title>
        <authorList>
            <person name="Komaki H."/>
            <person name="Tamura T."/>
        </authorList>
    </citation>
    <scope>NUCLEOTIDE SEQUENCE</scope>
    <source>
        <strain evidence="3">NBRC 12245</strain>
    </source>
</reference>
<keyword evidence="4" id="KW-1185">Reference proteome</keyword>
<dbReference type="Pfam" id="PF17660">
    <property type="entry name" value="BTRD1"/>
    <property type="match status" value="5"/>
</dbReference>
<dbReference type="PANTHER" id="PTHR46825:SF9">
    <property type="entry name" value="BETA-LACTAMASE-RELATED DOMAIN-CONTAINING PROTEIN"/>
    <property type="match status" value="1"/>
</dbReference>
<dbReference type="InterPro" id="IPR001466">
    <property type="entry name" value="Beta-lactam-related"/>
</dbReference>
<feature type="domain" description="Beta-lactamase-related" evidence="2">
    <location>
        <begin position="302"/>
        <end position="599"/>
    </location>
</feature>
<dbReference type="RefSeq" id="WP_212988356.1">
    <property type="nucleotide sequence ID" value="NZ_BAABEA010000042.1"/>
</dbReference>
<feature type="chain" id="PRO_5036904865" description="Beta-lactamase-related domain-containing protein" evidence="1">
    <location>
        <begin position="21"/>
        <end position="614"/>
    </location>
</feature>
<proteinExistence type="predicted"/>
<dbReference type="InterPro" id="IPR050491">
    <property type="entry name" value="AmpC-like"/>
</dbReference>
<dbReference type="Proteomes" id="UP000681340">
    <property type="component" value="Unassembled WGS sequence"/>
</dbReference>
<comment type="caution">
    <text evidence="3">The sequence shown here is derived from an EMBL/GenBank/DDBJ whole genome shotgun (WGS) entry which is preliminary data.</text>
</comment>
<dbReference type="Pfam" id="PF00144">
    <property type="entry name" value="Beta-lactamase"/>
    <property type="match status" value="1"/>
</dbReference>
<dbReference type="InterPro" id="IPR049511">
    <property type="entry name" value="PGH-like_rpt"/>
</dbReference>
<evidence type="ECO:0000256" key="1">
    <source>
        <dbReference type="SAM" id="SignalP"/>
    </source>
</evidence>
<protein>
    <recommendedName>
        <fullName evidence="2">Beta-lactamase-related domain-containing protein</fullName>
    </recommendedName>
</protein>
<gene>
    <name evidence="3" type="ORF">Aau02nite_23100</name>
</gene>
<feature type="signal peptide" evidence="1">
    <location>
        <begin position="1"/>
        <end position="20"/>
    </location>
</feature>
<keyword evidence="1" id="KW-0732">Signal</keyword>